<dbReference type="KEGG" id="sgr:SGR_593"/>
<dbReference type="EMBL" id="AP009493">
    <property type="protein sequence ID" value="BAG17422.1"/>
    <property type="molecule type" value="Genomic_DNA"/>
</dbReference>
<evidence type="ECO:0000313" key="3">
    <source>
        <dbReference type="Proteomes" id="UP000001685"/>
    </source>
</evidence>
<dbReference type="Pfam" id="PF02624">
    <property type="entry name" value="YcaO"/>
    <property type="match status" value="1"/>
</dbReference>
<dbReference type="PANTHER" id="PTHR37809">
    <property type="entry name" value="RIBOSOMAL PROTEIN S12 METHYLTHIOTRANSFERASE ACCESSORY FACTOR YCAO"/>
    <property type="match status" value="1"/>
</dbReference>
<dbReference type="Gene3D" id="3.30.160.660">
    <property type="match status" value="1"/>
</dbReference>
<protein>
    <recommendedName>
        <fullName evidence="1">YcaO domain-containing protein</fullName>
    </recommendedName>
</protein>
<dbReference type="PANTHER" id="PTHR37809:SF1">
    <property type="entry name" value="RIBOSOMAL PROTEIN S12 METHYLTHIOTRANSFERASE ACCESSORY FACTOR YCAO"/>
    <property type="match status" value="1"/>
</dbReference>
<dbReference type="InterPro" id="IPR003776">
    <property type="entry name" value="YcaO-like_dom"/>
</dbReference>
<dbReference type="Gene3D" id="3.30.40.250">
    <property type="match status" value="1"/>
</dbReference>
<proteinExistence type="predicted"/>
<gene>
    <name evidence="2" type="ordered locus">SGR_593</name>
</gene>
<dbReference type="eggNOG" id="COG1944">
    <property type="taxonomic scope" value="Bacteria"/>
</dbReference>
<dbReference type="AlphaFoldDB" id="B1VRK4"/>
<accession>B1VRK4</accession>
<sequence length="451" mass="49362">MAPVGGCHPDKEPRCSLPDLNDVNMKHLDPLLSRYGVVGDAFDLSPSRYRGLPELSSYGVDLGSGFPGFEARPDDRVVAGGHALGDKDRARLLAIAEGCERYSGAQFGTEGVVTAAAHDLDGRVLDWSRIPRLSDAEYAHPRCPLVPFDPAAPIRWVRGVDLRDGNPTWLPLSMAAYRSGRRFPAERFVASISTGCAVHTDPASAVFGGLSEVVERDMIAVLWLQKLPLPHIPLDVLDERERTLVEWAHDRFLNTVLLDATSDIGVPTVYCMQTAPHDQTLRTMVGCGTGLTIQDAAYKALLEVTCFRDSLHVEWEEPVSFADYTDISDGAKYMGKPENAPHFAFLTDDHPDRPSFQDRGRYAADATEGLARAVRRFAELDMAVIAVDRTTTELASVGLHSATVVIPDLQPMSPVPLAQYHAHPRLYSAPAAMGYRVLPVEELNPCPQPFA</sequence>
<name>B1VRK4_STRGG</name>
<feature type="domain" description="YcaO" evidence="1">
    <location>
        <begin position="81"/>
        <end position="451"/>
    </location>
</feature>
<dbReference type="PROSITE" id="PS51664">
    <property type="entry name" value="YCAO"/>
    <property type="match status" value="1"/>
</dbReference>
<dbReference type="HOGENOM" id="CLU_020793_2_1_11"/>
<dbReference type="Proteomes" id="UP000001685">
    <property type="component" value="Chromosome"/>
</dbReference>
<evidence type="ECO:0000313" key="2">
    <source>
        <dbReference type="EMBL" id="BAG17422.1"/>
    </source>
</evidence>
<reference evidence="3" key="1">
    <citation type="journal article" date="2008" name="J. Bacteriol.">
        <title>Genome sequence of the streptomycin-producing microorganism Streptomyces griseus IFO 13350.</title>
        <authorList>
            <person name="Ohnishi Y."/>
            <person name="Ishikawa J."/>
            <person name="Hara H."/>
            <person name="Suzuki H."/>
            <person name="Ikenoya M."/>
            <person name="Ikeda H."/>
            <person name="Yamashita A."/>
            <person name="Hattori M."/>
            <person name="Horinouchi S."/>
        </authorList>
    </citation>
    <scope>NUCLEOTIDE SEQUENCE [LARGE SCALE GENOMIC DNA]</scope>
    <source>
        <strain evidence="3">JCM 4626 / NBRC 13350</strain>
    </source>
</reference>
<dbReference type="Gene3D" id="3.30.1330.230">
    <property type="match status" value="1"/>
</dbReference>
<dbReference type="NCBIfam" id="TIGR03604">
    <property type="entry name" value="TOMM_cyclo_SagD"/>
    <property type="match status" value="1"/>
</dbReference>
<organism evidence="2 3">
    <name type="scientific">Streptomyces griseus subsp. griseus (strain JCM 4626 / CBS 651.72 / NBRC 13350 / KCC S-0626 / ISP 5235)</name>
    <dbReference type="NCBI Taxonomy" id="455632"/>
    <lineage>
        <taxon>Bacteria</taxon>
        <taxon>Bacillati</taxon>
        <taxon>Actinomycetota</taxon>
        <taxon>Actinomycetes</taxon>
        <taxon>Kitasatosporales</taxon>
        <taxon>Streptomycetaceae</taxon>
        <taxon>Streptomyces</taxon>
    </lineage>
</organism>
<dbReference type="InterPro" id="IPR027624">
    <property type="entry name" value="TOMM_cyclo_SagD"/>
</dbReference>
<evidence type="ECO:0000259" key="1">
    <source>
        <dbReference type="PROSITE" id="PS51664"/>
    </source>
</evidence>